<organism evidence="2 3">
    <name type="scientific">Fusibacter ferrireducens</name>
    <dbReference type="NCBI Taxonomy" id="2785058"/>
    <lineage>
        <taxon>Bacteria</taxon>
        <taxon>Bacillati</taxon>
        <taxon>Bacillota</taxon>
        <taxon>Clostridia</taxon>
        <taxon>Eubacteriales</taxon>
        <taxon>Eubacteriales Family XII. Incertae Sedis</taxon>
        <taxon>Fusibacter</taxon>
    </lineage>
</organism>
<evidence type="ECO:0000313" key="2">
    <source>
        <dbReference type="EMBL" id="MBF4694768.1"/>
    </source>
</evidence>
<evidence type="ECO:0000313" key="3">
    <source>
        <dbReference type="Proteomes" id="UP000614200"/>
    </source>
</evidence>
<reference evidence="2 3" key="1">
    <citation type="submission" date="2020-11" db="EMBL/GenBank/DDBJ databases">
        <title>Fusibacter basophilias sp. nov.</title>
        <authorList>
            <person name="Qiu D."/>
        </authorList>
    </citation>
    <scope>NUCLEOTIDE SEQUENCE [LARGE SCALE GENOMIC DNA]</scope>
    <source>
        <strain evidence="2 3">Q10-2</strain>
    </source>
</reference>
<name>A0ABR9ZWB9_9FIRM</name>
<keyword evidence="3" id="KW-1185">Reference proteome</keyword>
<dbReference type="InterPro" id="IPR051678">
    <property type="entry name" value="AGP_Transferase"/>
</dbReference>
<evidence type="ECO:0000259" key="1">
    <source>
        <dbReference type="Pfam" id="PF01636"/>
    </source>
</evidence>
<accession>A0ABR9ZWB9</accession>
<sequence>MNVTYDDIGQIFKEKLYQPKVNILPCGNHNLNRNLVFKVYTSTAQWIIKFYYKPLKRTREINALSFFKQAHLEIIDQGILDNGIEWLVYNFVEGQLLEQCYESISEANLNTLFFDMGREMARLHNVELFDYFGDWVPQKQSALEHYKDFIINDTERLILNNLHHNQDQNHILNAAIDLLRNEYKHIRQLNVGRLCHRDFDGRNIIVSFSNETYKLDTILDFEKCVVFNEYFDIIGLYRKYFLNAPQLIKPFKMGYEDILKIDSSFNEELKFNLLRLGIDLSSWAKYVSNDFYVETINYLSDLLSKIDQIEQYYL</sequence>
<proteinExistence type="predicted"/>
<dbReference type="InterPro" id="IPR011009">
    <property type="entry name" value="Kinase-like_dom_sf"/>
</dbReference>
<dbReference type="Pfam" id="PF01636">
    <property type="entry name" value="APH"/>
    <property type="match status" value="1"/>
</dbReference>
<dbReference type="SUPFAM" id="SSF56112">
    <property type="entry name" value="Protein kinase-like (PK-like)"/>
    <property type="match status" value="1"/>
</dbReference>
<dbReference type="RefSeq" id="WP_194703013.1">
    <property type="nucleotide sequence ID" value="NZ_JADKNH010000011.1"/>
</dbReference>
<gene>
    <name evidence="2" type="ORF">ISU02_16830</name>
</gene>
<dbReference type="PANTHER" id="PTHR21310:SF15">
    <property type="entry name" value="AMINOGLYCOSIDE PHOSPHOTRANSFERASE DOMAIN-CONTAINING PROTEIN"/>
    <property type="match status" value="1"/>
</dbReference>
<feature type="domain" description="Aminoglycoside phosphotransferase" evidence="1">
    <location>
        <begin position="33"/>
        <end position="241"/>
    </location>
</feature>
<dbReference type="PANTHER" id="PTHR21310">
    <property type="entry name" value="AMINOGLYCOSIDE PHOSPHOTRANSFERASE-RELATED-RELATED"/>
    <property type="match status" value="1"/>
</dbReference>
<protein>
    <submittedName>
        <fullName evidence="2">Aminoglycoside phosphotransferase family protein</fullName>
    </submittedName>
</protein>
<comment type="caution">
    <text evidence="2">The sequence shown here is derived from an EMBL/GenBank/DDBJ whole genome shotgun (WGS) entry which is preliminary data.</text>
</comment>
<dbReference type="Gene3D" id="3.90.1200.10">
    <property type="match status" value="1"/>
</dbReference>
<dbReference type="InterPro" id="IPR002575">
    <property type="entry name" value="Aminoglycoside_PTrfase"/>
</dbReference>
<dbReference type="EMBL" id="JADKNH010000011">
    <property type="protein sequence ID" value="MBF4694768.1"/>
    <property type="molecule type" value="Genomic_DNA"/>
</dbReference>
<dbReference type="Proteomes" id="UP000614200">
    <property type="component" value="Unassembled WGS sequence"/>
</dbReference>